<evidence type="ECO:0000256" key="2">
    <source>
        <dbReference type="SAM" id="SignalP"/>
    </source>
</evidence>
<keyword evidence="5" id="KW-1185">Reference proteome</keyword>
<dbReference type="InterPro" id="IPR038232">
    <property type="entry name" value="PknH-like_Extracell_sf"/>
</dbReference>
<name>A0ABY3VYG1_9MYCO</name>
<feature type="domain" description="PknH-like extracellular" evidence="3">
    <location>
        <begin position="61"/>
        <end position="247"/>
    </location>
</feature>
<dbReference type="Gene3D" id="3.40.1000.70">
    <property type="entry name" value="PknH-like extracellular domain"/>
    <property type="match status" value="2"/>
</dbReference>
<dbReference type="PROSITE" id="PS51257">
    <property type="entry name" value="PROKAR_LIPOPROTEIN"/>
    <property type="match status" value="1"/>
</dbReference>
<reference evidence="4" key="1">
    <citation type="submission" date="2022-08" db="EMBL/GenBank/DDBJ databases">
        <title>Whole genome sequencing of non-tuberculosis mycobacteria type-strains.</title>
        <authorList>
            <person name="Igarashi Y."/>
            <person name="Osugi A."/>
            <person name="Mitarai S."/>
        </authorList>
    </citation>
    <scope>NUCLEOTIDE SEQUENCE</scope>
    <source>
        <strain evidence="4">DSM 45127</strain>
    </source>
</reference>
<organism evidence="4 5">
    <name type="scientific">Mycobacterium paraterrae</name>
    <dbReference type="NCBI Taxonomy" id="577492"/>
    <lineage>
        <taxon>Bacteria</taxon>
        <taxon>Bacillati</taxon>
        <taxon>Actinomycetota</taxon>
        <taxon>Actinomycetes</taxon>
        <taxon>Mycobacteriales</taxon>
        <taxon>Mycobacteriaceae</taxon>
        <taxon>Mycobacterium</taxon>
    </lineage>
</organism>
<protein>
    <submittedName>
        <fullName evidence="4">Sensor domain-containing protein</fullName>
    </submittedName>
</protein>
<sequence>MHRLPRRFCVAGCVAAIALSLAACGTHTTAGNPVQAKKTTAGHGSDAAPTSPVPPPKPLSASSIKNLTLSTEDVDEIAGLPLDDRTEFASPGTAATDYSKPDCALAMGVTKDALGGGEFTAYRGIKNNATKGDSLIGSFTQNVATFETSAKASELFHNAYSSLGKCNATTINLNSSTTIWKILAPGPFNGDVVTFSSLQQSDKQQNLGWRCDHEVRVKNNVIIEAYLCAWANGTPTVTAAVDQISARIPPPDKPAPKPPSDFLGPDKIKSVLVSVAQLGKILGENLGSTDKFYYPADPMDLGAKSNCSPLVGPDTTSFGLNVEYTAFREVDSREDKDNWQHIVNQKVATYMDAQAAADAFQNTFKGIGGCDGARVPTPQADKQFQLSAPTINGTDAQWTFIELTNGQPDTWRCAFDLRAQSNVLFVAKVCQYGNPVDVVAQIANQMGDSIPK</sequence>
<evidence type="ECO:0000313" key="4">
    <source>
        <dbReference type="EMBL" id="UMB72291.1"/>
    </source>
</evidence>
<keyword evidence="2" id="KW-0732">Signal</keyword>
<dbReference type="Proteomes" id="UP001055336">
    <property type="component" value="Chromosome"/>
</dbReference>
<accession>A0ABY3VYG1</accession>
<evidence type="ECO:0000259" key="3">
    <source>
        <dbReference type="Pfam" id="PF14032"/>
    </source>
</evidence>
<feature type="domain" description="PknH-like extracellular" evidence="3">
    <location>
        <begin position="265"/>
        <end position="448"/>
    </location>
</feature>
<dbReference type="Pfam" id="PF14032">
    <property type="entry name" value="PknH_C"/>
    <property type="match status" value="2"/>
</dbReference>
<dbReference type="InterPro" id="IPR026954">
    <property type="entry name" value="PknH-like_Extracell"/>
</dbReference>
<evidence type="ECO:0000256" key="1">
    <source>
        <dbReference type="SAM" id="MobiDB-lite"/>
    </source>
</evidence>
<evidence type="ECO:0000313" key="5">
    <source>
        <dbReference type="Proteomes" id="UP001055336"/>
    </source>
</evidence>
<feature type="chain" id="PRO_5046132135" evidence="2">
    <location>
        <begin position="23"/>
        <end position="452"/>
    </location>
</feature>
<dbReference type="EMBL" id="CP092488">
    <property type="protein sequence ID" value="UMB72291.1"/>
    <property type="molecule type" value="Genomic_DNA"/>
</dbReference>
<feature type="region of interest" description="Disordered" evidence="1">
    <location>
        <begin position="35"/>
        <end position="61"/>
    </location>
</feature>
<gene>
    <name evidence="4" type="ORF">MKK62_13040</name>
</gene>
<proteinExistence type="predicted"/>
<feature type="signal peptide" evidence="2">
    <location>
        <begin position="1"/>
        <end position="22"/>
    </location>
</feature>